<dbReference type="SUPFAM" id="SSF49899">
    <property type="entry name" value="Concanavalin A-like lectins/glucanases"/>
    <property type="match status" value="1"/>
</dbReference>
<dbReference type="WBParaSite" id="maker-uti_cns_0003531-snap-gene-0.9-mRNA-1">
    <property type="protein sequence ID" value="maker-uti_cns_0003531-snap-gene-0.9-mRNA-1"/>
    <property type="gene ID" value="maker-uti_cns_0003531-snap-gene-0.9"/>
</dbReference>
<dbReference type="Pfam" id="PF00622">
    <property type="entry name" value="SPRY"/>
    <property type="match status" value="1"/>
</dbReference>
<dbReference type="InterPro" id="IPR013320">
    <property type="entry name" value="ConA-like_dom_sf"/>
</dbReference>
<dbReference type="Proteomes" id="UP000095280">
    <property type="component" value="Unplaced"/>
</dbReference>
<protein>
    <recommendedName>
        <fullName evidence="1">SPRY domain-containing protein 7</fullName>
    </recommendedName>
</protein>
<dbReference type="InterPro" id="IPR035766">
    <property type="entry name" value="SPRYD7"/>
</dbReference>
<dbReference type="PANTHER" id="PTHR20951:SF2">
    <property type="entry name" value="SPRY DOMAIN-CONTAINING PROTEIN 7"/>
    <property type="match status" value="1"/>
</dbReference>
<dbReference type="CDD" id="cd12880">
    <property type="entry name" value="SPRYD7"/>
    <property type="match status" value="1"/>
</dbReference>
<accession>A0A1I8GX23</accession>
<organism evidence="3 4">
    <name type="scientific">Macrostomum lignano</name>
    <dbReference type="NCBI Taxonomy" id="282301"/>
    <lineage>
        <taxon>Eukaryota</taxon>
        <taxon>Metazoa</taxon>
        <taxon>Spiralia</taxon>
        <taxon>Lophotrochozoa</taxon>
        <taxon>Platyhelminthes</taxon>
        <taxon>Rhabditophora</taxon>
        <taxon>Macrostomorpha</taxon>
        <taxon>Macrostomida</taxon>
        <taxon>Macrostomidae</taxon>
        <taxon>Macrostomum</taxon>
    </lineage>
</organism>
<dbReference type="Gene3D" id="2.60.120.920">
    <property type="match status" value="1"/>
</dbReference>
<feature type="domain" description="B30.2/SPRY" evidence="2">
    <location>
        <begin position="31"/>
        <end position="214"/>
    </location>
</feature>
<evidence type="ECO:0000259" key="2">
    <source>
        <dbReference type="PROSITE" id="PS50188"/>
    </source>
</evidence>
<dbReference type="SMART" id="SM00449">
    <property type="entry name" value="SPRY"/>
    <property type="match status" value="1"/>
</dbReference>
<proteinExistence type="predicted"/>
<evidence type="ECO:0000313" key="3">
    <source>
        <dbReference type="Proteomes" id="UP000095280"/>
    </source>
</evidence>
<evidence type="ECO:0000313" key="4">
    <source>
        <dbReference type="WBParaSite" id="maker-uti_cns_0003531-snap-gene-0.9-mRNA-1"/>
    </source>
</evidence>
<dbReference type="PROSITE" id="PS50188">
    <property type="entry name" value="B302_SPRY"/>
    <property type="match status" value="1"/>
</dbReference>
<sequence>SLPFSQPILIGLINESAVSALRHSFQSVAFKSTNQSMASCARCFRRMYRDQFAYQPVTLAPPVQLDNATMGQGVVLVKNGRRICGTGAARANCPVSQDKAYWEVKLQSCGSWGIGLGTVRCDLESPNNLGSDAESWALRDDAAIYHGNQPVAKLPDPVQEGDVIGLTYDHVTLEVFLNGKPMHTPVTGIRGTVFPTFYVDDGAILDCAFAAFAFGPPVGFRELIKEKQLL</sequence>
<dbReference type="InterPro" id="IPR001870">
    <property type="entry name" value="B30.2/SPRY"/>
</dbReference>
<evidence type="ECO:0000256" key="1">
    <source>
        <dbReference type="ARBA" id="ARBA00021772"/>
    </source>
</evidence>
<dbReference type="PANTHER" id="PTHR20951">
    <property type="entry name" value="C13ORF1 PROTEIN-RELATED"/>
    <property type="match status" value="1"/>
</dbReference>
<reference evidence="4" key="1">
    <citation type="submission" date="2016-11" db="UniProtKB">
        <authorList>
            <consortium name="WormBaseParasite"/>
        </authorList>
    </citation>
    <scope>IDENTIFICATION</scope>
</reference>
<dbReference type="InterPro" id="IPR043136">
    <property type="entry name" value="B30.2/SPRY_sf"/>
</dbReference>
<dbReference type="AlphaFoldDB" id="A0A1I8GX23"/>
<dbReference type="InterPro" id="IPR003877">
    <property type="entry name" value="SPRY_dom"/>
</dbReference>
<name>A0A1I8GX23_9PLAT</name>
<keyword evidence="3" id="KW-1185">Reference proteome</keyword>